<dbReference type="InterPro" id="IPR025857">
    <property type="entry name" value="MacB_PCD"/>
</dbReference>
<evidence type="ECO:0000259" key="8">
    <source>
        <dbReference type="Pfam" id="PF12704"/>
    </source>
</evidence>
<keyword evidence="4 6" id="KW-1133">Transmembrane helix</keyword>
<feature type="domain" description="ABC3 transporter permease C-terminal" evidence="7">
    <location>
        <begin position="701"/>
        <end position="811"/>
    </location>
</feature>
<feature type="transmembrane region" description="Helical" evidence="6">
    <location>
        <begin position="347"/>
        <end position="374"/>
    </location>
</feature>
<keyword evidence="5 6" id="KW-0472">Membrane</keyword>
<dbReference type="Pfam" id="PF12704">
    <property type="entry name" value="MacB_PCD"/>
    <property type="match status" value="1"/>
</dbReference>
<dbReference type="Proteomes" id="UP000294616">
    <property type="component" value="Unassembled WGS sequence"/>
</dbReference>
<feature type="transmembrane region" description="Helical" evidence="6">
    <location>
        <begin position="21"/>
        <end position="41"/>
    </location>
</feature>
<evidence type="ECO:0000256" key="6">
    <source>
        <dbReference type="SAM" id="Phobius"/>
    </source>
</evidence>
<feature type="transmembrane region" description="Helical" evidence="6">
    <location>
        <begin position="394"/>
        <end position="418"/>
    </location>
</feature>
<dbReference type="RefSeq" id="WP_132225021.1">
    <property type="nucleotide sequence ID" value="NZ_SMGO01000003.1"/>
</dbReference>
<gene>
    <name evidence="9" type="ORF">C8N28_2301</name>
</gene>
<evidence type="ECO:0000256" key="4">
    <source>
        <dbReference type="ARBA" id="ARBA00022989"/>
    </source>
</evidence>
<name>A0A4R1LTH4_9SPHI</name>
<feature type="transmembrane region" description="Helical" evidence="6">
    <location>
        <begin position="301"/>
        <end position="322"/>
    </location>
</feature>
<dbReference type="PANTHER" id="PTHR30572:SF18">
    <property type="entry name" value="ABC-TYPE MACROLIDE FAMILY EXPORT SYSTEM PERMEASE COMPONENT 2"/>
    <property type="match status" value="1"/>
</dbReference>
<keyword evidence="2" id="KW-1003">Cell membrane</keyword>
<proteinExistence type="predicted"/>
<feature type="transmembrane region" description="Helical" evidence="6">
    <location>
        <begin position="695"/>
        <end position="717"/>
    </location>
</feature>
<comment type="caution">
    <text evidence="9">The sequence shown here is derived from an EMBL/GenBank/DDBJ whole genome shotgun (WGS) entry which is preliminary data.</text>
</comment>
<feature type="transmembrane region" description="Helical" evidence="6">
    <location>
        <begin position="447"/>
        <end position="465"/>
    </location>
</feature>
<evidence type="ECO:0000256" key="2">
    <source>
        <dbReference type="ARBA" id="ARBA00022475"/>
    </source>
</evidence>
<dbReference type="Pfam" id="PF02687">
    <property type="entry name" value="FtsX"/>
    <property type="match status" value="2"/>
</dbReference>
<reference evidence="9 10" key="1">
    <citation type="submission" date="2019-03" db="EMBL/GenBank/DDBJ databases">
        <title>Genomic Encyclopedia of Archaeal and Bacterial Type Strains, Phase II (KMG-II): from individual species to whole genera.</title>
        <authorList>
            <person name="Goeker M."/>
        </authorList>
    </citation>
    <scope>NUCLEOTIDE SEQUENCE [LARGE SCALE GENOMIC DNA]</scope>
    <source>
        <strain evidence="9 10">DSM 22554</strain>
    </source>
</reference>
<dbReference type="InterPro" id="IPR003838">
    <property type="entry name" value="ABC3_permease_C"/>
</dbReference>
<comment type="subcellular location">
    <subcellularLocation>
        <location evidence="1">Cell membrane</location>
        <topology evidence="1">Multi-pass membrane protein</topology>
    </subcellularLocation>
</comment>
<evidence type="ECO:0000256" key="1">
    <source>
        <dbReference type="ARBA" id="ARBA00004651"/>
    </source>
</evidence>
<dbReference type="AlphaFoldDB" id="A0A4R1LTH4"/>
<evidence type="ECO:0000313" key="10">
    <source>
        <dbReference type="Proteomes" id="UP000294616"/>
    </source>
</evidence>
<keyword evidence="3 6" id="KW-0812">Transmembrane</keyword>
<sequence length="818" mass="92136">MIKNYFKIALRNFWNNKVLSLINILGLSIGISAALVIFLIVNYEFSFDRFQKDADRIYRVVLDVKYNGGTEGHSAAVPSPLSTAIQNEVTGIDATVPVMQFQGDATVKVSVLGNSENPVIYKKQSDIVFTNQQYLQLLSYQWVANSKQVSLEDPFTVVLTESRAKLYFPGVAATNIIGKQLTYNDINVTVSGIVKDLNEQTAFTALEFISFPTISKTNLQYQFMMDVWNDWMSYSQLYIKISKGNTAERVEMQLKDILNKYDKEANNADRSMAYHLQPLNDLHFNNKYQGGGNRIVHKPTLYGLLSIAAFLLLLGCINFINLTTAQASQRAKEIGVRKTMGSSKKQLVLQFLSETFFITLIATIVSVALTPLLLKMFEDFIPSGLHFDLLNQPSFVLFLLLLIISISFLSGIYPAFILSNFKPVLVLKNQISAGSVQTRNAWIRKTLTVSQFVIAQFFVITTLMISKQINFSLQADMGFNKEAIINFNQPRDSITTHGKLLLNEIKSLPGVANASTGFLAPADKGMSFTNLSFIDGKEEITPNVNVQLRWGDPDYIDVYKIKILAGRNVERSDTIKEFLINESYAHELGFQHPEEALNKFLKWNGSNMPIVGIMKDFHFQSLRASIGPVVFGGSNGQTFHIQLKANNVDGTLWRNTIAEIQKIYKGMYPDEDFNYTFLDDTIANFYESEQHTANLLRWSTVFAIIISCLGLLGLVIYTTNLRGKEIGIRKVLGASVAQIVSILSKDFMQLVLIAFVIAAPIAWWVSYKWLEDFAYRTPMSWWIFLLSGLVMMFFALITLSMQTVKAARANPVDSLRDE</sequence>
<dbReference type="EMBL" id="SMGO01000003">
    <property type="protein sequence ID" value="TCK80559.1"/>
    <property type="molecule type" value="Genomic_DNA"/>
</dbReference>
<dbReference type="GO" id="GO:0005886">
    <property type="term" value="C:plasma membrane"/>
    <property type="evidence" value="ECO:0007669"/>
    <property type="project" value="UniProtKB-SubCell"/>
</dbReference>
<feature type="domain" description="MacB-like periplasmic core" evidence="8">
    <location>
        <begin position="20"/>
        <end position="256"/>
    </location>
</feature>
<feature type="transmembrane region" description="Helical" evidence="6">
    <location>
        <begin position="747"/>
        <end position="767"/>
    </location>
</feature>
<dbReference type="InterPro" id="IPR050250">
    <property type="entry name" value="Macrolide_Exporter_MacB"/>
</dbReference>
<protein>
    <submittedName>
        <fullName evidence="9">ABC-type antimicrobial peptide transport system permease subunit</fullName>
    </submittedName>
</protein>
<dbReference type="GO" id="GO:0022857">
    <property type="term" value="F:transmembrane transporter activity"/>
    <property type="evidence" value="ECO:0007669"/>
    <property type="project" value="TreeGrafter"/>
</dbReference>
<evidence type="ECO:0000259" key="7">
    <source>
        <dbReference type="Pfam" id="PF02687"/>
    </source>
</evidence>
<feature type="domain" description="ABC3 transporter permease C-terminal" evidence="7">
    <location>
        <begin position="306"/>
        <end position="422"/>
    </location>
</feature>
<evidence type="ECO:0000256" key="3">
    <source>
        <dbReference type="ARBA" id="ARBA00022692"/>
    </source>
</evidence>
<accession>A0A4R1LTH4</accession>
<dbReference type="OrthoDB" id="1451596at2"/>
<feature type="transmembrane region" description="Helical" evidence="6">
    <location>
        <begin position="779"/>
        <end position="799"/>
    </location>
</feature>
<dbReference type="PANTHER" id="PTHR30572">
    <property type="entry name" value="MEMBRANE COMPONENT OF TRANSPORTER-RELATED"/>
    <property type="match status" value="1"/>
</dbReference>
<organism evidence="9 10">
    <name type="scientific">Albibacterium bauzanense</name>
    <dbReference type="NCBI Taxonomy" id="653929"/>
    <lineage>
        <taxon>Bacteria</taxon>
        <taxon>Pseudomonadati</taxon>
        <taxon>Bacteroidota</taxon>
        <taxon>Sphingobacteriia</taxon>
        <taxon>Sphingobacteriales</taxon>
        <taxon>Sphingobacteriaceae</taxon>
        <taxon>Albibacterium</taxon>
    </lineage>
</organism>
<evidence type="ECO:0000256" key="5">
    <source>
        <dbReference type="ARBA" id="ARBA00023136"/>
    </source>
</evidence>
<evidence type="ECO:0000313" key="9">
    <source>
        <dbReference type="EMBL" id="TCK80559.1"/>
    </source>
</evidence>
<keyword evidence="10" id="KW-1185">Reference proteome</keyword>